<evidence type="ECO:0000313" key="3">
    <source>
        <dbReference type="Proteomes" id="UP001054889"/>
    </source>
</evidence>
<dbReference type="Proteomes" id="UP001054889">
    <property type="component" value="Unassembled WGS sequence"/>
</dbReference>
<evidence type="ECO:0000313" key="2">
    <source>
        <dbReference type="EMBL" id="GJN07416.1"/>
    </source>
</evidence>
<reference evidence="2" key="2">
    <citation type="submission" date="2021-12" db="EMBL/GenBank/DDBJ databases">
        <title>Resequencing data analysis of finger millet.</title>
        <authorList>
            <person name="Hatakeyama M."/>
            <person name="Aluri S."/>
            <person name="Balachadran M.T."/>
            <person name="Sivarajan S.R."/>
            <person name="Poveda L."/>
            <person name="Shimizu-Inatsugi R."/>
            <person name="Schlapbach R."/>
            <person name="Sreeman S.M."/>
            <person name="Shimizu K.K."/>
        </authorList>
    </citation>
    <scope>NUCLEOTIDE SEQUENCE</scope>
</reference>
<dbReference type="AlphaFoldDB" id="A0AAV5DAV1"/>
<organism evidence="2 3">
    <name type="scientific">Eleusine coracana subsp. coracana</name>
    <dbReference type="NCBI Taxonomy" id="191504"/>
    <lineage>
        <taxon>Eukaryota</taxon>
        <taxon>Viridiplantae</taxon>
        <taxon>Streptophyta</taxon>
        <taxon>Embryophyta</taxon>
        <taxon>Tracheophyta</taxon>
        <taxon>Spermatophyta</taxon>
        <taxon>Magnoliopsida</taxon>
        <taxon>Liliopsida</taxon>
        <taxon>Poales</taxon>
        <taxon>Poaceae</taxon>
        <taxon>PACMAD clade</taxon>
        <taxon>Chloridoideae</taxon>
        <taxon>Cynodonteae</taxon>
        <taxon>Eleusininae</taxon>
        <taxon>Eleusine</taxon>
    </lineage>
</organism>
<dbReference type="Gene3D" id="3.40.50.2000">
    <property type="entry name" value="Glycogen Phosphorylase B"/>
    <property type="match status" value="1"/>
</dbReference>
<dbReference type="PANTHER" id="PTHR11926:SF1392">
    <property type="entry name" value="GLYCOSYLTRANSFERASE"/>
    <property type="match status" value="1"/>
</dbReference>
<evidence type="ECO:0000256" key="1">
    <source>
        <dbReference type="ARBA" id="ARBA00009995"/>
    </source>
</evidence>
<reference evidence="2" key="1">
    <citation type="journal article" date="2018" name="DNA Res.">
        <title>Multiple hybrid de novo genome assembly of finger millet, an orphan allotetraploid crop.</title>
        <authorList>
            <person name="Hatakeyama M."/>
            <person name="Aluri S."/>
            <person name="Balachadran M.T."/>
            <person name="Sivarajan S.R."/>
            <person name="Patrignani A."/>
            <person name="Gruter S."/>
            <person name="Poveda L."/>
            <person name="Shimizu-Inatsugi R."/>
            <person name="Baeten J."/>
            <person name="Francoijs K.J."/>
            <person name="Nataraja K.N."/>
            <person name="Reddy Y.A.N."/>
            <person name="Phadnis S."/>
            <person name="Ravikumar R.L."/>
            <person name="Schlapbach R."/>
            <person name="Sreeman S.M."/>
            <person name="Shimizu K.K."/>
        </authorList>
    </citation>
    <scope>NUCLEOTIDE SEQUENCE</scope>
</reference>
<keyword evidence="3" id="KW-1185">Reference proteome</keyword>
<proteinExistence type="inferred from homology"/>
<name>A0AAV5DAV1_ELECO</name>
<gene>
    <name evidence="2" type="primary">ga25246</name>
    <name evidence="2" type="ORF">PR202_ga25246</name>
</gene>
<dbReference type="PANTHER" id="PTHR11926">
    <property type="entry name" value="GLUCOSYL/GLUCURONOSYL TRANSFERASES"/>
    <property type="match status" value="1"/>
</dbReference>
<dbReference type="EMBL" id="BQKI01000014">
    <property type="protein sequence ID" value="GJN07416.1"/>
    <property type="molecule type" value="Genomic_DNA"/>
</dbReference>
<accession>A0AAV5DAV1</accession>
<comment type="caution">
    <text evidence="2">The sequence shown here is derived from an EMBL/GenBank/DDBJ whole genome shotgun (WGS) entry which is preliminary data.</text>
</comment>
<protein>
    <submittedName>
        <fullName evidence="2">Uncharacterized protein</fullName>
    </submittedName>
</protein>
<dbReference type="SUPFAM" id="SSF53756">
    <property type="entry name" value="UDP-Glycosyltransferase/glycogen phosphorylase"/>
    <property type="match status" value="1"/>
</dbReference>
<comment type="similarity">
    <text evidence="1">Belongs to the UDP-glycosyltransferase family.</text>
</comment>
<dbReference type="GO" id="GO:0080043">
    <property type="term" value="F:quercetin 3-O-glucosyltransferase activity"/>
    <property type="evidence" value="ECO:0007669"/>
    <property type="project" value="TreeGrafter"/>
</dbReference>
<dbReference type="GO" id="GO:0080044">
    <property type="term" value="F:quercetin 7-O-glucosyltransferase activity"/>
    <property type="evidence" value="ECO:0007669"/>
    <property type="project" value="TreeGrafter"/>
</dbReference>
<sequence>MDGSSSGAPAAASPAGRAHLDGARAEAPAALLLLLCEPRADRAGLLLAAAAGGRSRGRRRRDAEEGAELHGCFHFRWGGVLAVARARSAPCVRYFWVVLSPYPARVPVVWPAWRRAWEGDLSPRPRASWRVRTRTCWCSRCRRRATSTACSTSPRASSAPASNVTFLHTDHSLRRLGAAAAACSSPRLRFLSIPDGLPDDHPRLVDTIPELLDSLWTKASGSYRALLSSPLCNGGGGDDGFPPVTFVVADGILPFAVDVAEELGVPAIAFRTVSACSVLAYHSIPNLIARGELPFPEGGGADLDAAVRGVPGMESFLRRRDLPVQCRRMSSTHDDEPLLKTVVPATAATTPRPARCS</sequence>